<dbReference type="CDD" id="cd01355">
    <property type="entry name" value="AcnX"/>
    <property type="match status" value="1"/>
</dbReference>
<name>A0AAI9NGX6_BORPT</name>
<dbReference type="Proteomes" id="UP000018679">
    <property type="component" value="Unassembled WGS sequence"/>
</dbReference>
<evidence type="ECO:0000259" key="3">
    <source>
        <dbReference type="Pfam" id="PF04412"/>
    </source>
</evidence>
<evidence type="ECO:0000256" key="1">
    <source>
        <dbReference type="ARBA" id="ARBA00023004"/>
    </source>
</evidence>
<keyword evidence="1" id="KW-0408">Iron</keyword>
<sequence>MAAGRANTIPILHAEHIMNLTLEEQAMLDGRRGPTLQWALQLQKQVGEYFGAEDMVEVSSVHVSGDVEELGVVGTEFLEHIARQGGSCATHTITDPRGVEFHGARLRQDPGAIEIETRTVAAFGEMGFKQCNNCIIYQTHMQPGLGEHLGWGDTGSVIYANSVYGARSNFEAGPSALAASMTGRVPRYGFHLDEPRKANVIVRVHAAPRELAEWGALGCLVGKTMNGYWDVPVFTGLDVRPDSDALKHLGAALASFGSIAMFHIVGVTPEAPDLASTLSAERNIRILDVEADALERVFQAYDADFAHPDIVVFSAPQLSAQELTLIADAMLGKNVAAGVRMFVTAPESVVAEIEASGVKNRLTAAGVEILTGVCFYLLTPRILASLNRFSRLTTNSAKLANIMGGHGYQIQLCRLEDCIRAATEPRDE</sequence>
<evidence type="ECO:0000313" key="5">
    <source>
        <dbReference type="Proteomes" id="UP000018679"/>
    </source>
</evidence>
<feature type="domain" description="Phosphomevalonate dehydratase large subunit-like" evidence="3">
    <location>
        <begin position="18"/>
        <end position="420"/>
    </location>
</feature>
<accession>A0AAI9NGX6</accession>
<dbReference type="InterPro" id="IPR007506">
    <property type="entry name" value="PMDh-L-like_dom"/>
</dbReference>
<evidence type="ECO:0000256" key="2">
    <source>
        <dbReference type="ARBA" id="ARBA00023239"/>
    </source>
</evidence>
<dbReference type="GO" id="GO:0016829">
    <property type="term" value="F:lyase activity"/>
    <property type="evidence" value="ECO:0007669"/>
    <property type="project" value="UniProtKB-KW"/>
</dbReference>
<reference evidence="4 5" key="1">
    <citation type="journal article" date="2013" name="Genome Announc.">
        <title>Genome Sequences of 28 Bordetella pertussis U.S. Outbreak Strains Dating from 2010 to 2012.</title>
        <authorList>
            <person name="Harvill E.T."/>
            <person name="Goodfield L.L."/>
            <person name="Ivanov Y."/>
            <person name="Meyer J.A."/>
            <person name="Newth C."/>
            <person name="Cassiday P."/>
            <person name="Tondella M.L."/>
            <person name="Liao P."/>
            <person name="Zimmerman J."/>
            <person name="Meert K."/>
            <person name="Wessel D."/>
            <person name="Berger J."/>
            <person name="Dean J.M."/>
            <person name="Holubkov R."/>
            <person name="Burr J."/>
            <person name="Liu T."/>
            <person name="Brinkac L."/>
            <person name="Kim M."/>
            <person name="Losada L."/>
        </authorList>
    </citation>
    <scope>NUCLEOTIDE SEQUENCE [LARGE SCALE GENOMIC DNA]</scope>
    <source>
        <strain evidence="4 5">CHLA-26</strain>
    </source>
</reference>
<dbReference type="Pfam" id="PF04412">
    <property type="entry name" value="AcnX"/>
    <property type="match status" value="1"/>
</dbReference>
<dbReference type="EMBL" id="AXSB02000005">
    <property type="protein sequence ID" value="ETH32878.1"/>
    <property type="molecule type" value="Genomic_DNA"/>
</dbReference>
<dbReference type="PANTHER" id="PTHR36577">
    <property type="entry name" value="DUF521 DOMAIN PROTEIN (AFU_ORTHOLOGUE AFUA_6G00490)"/>
    <property type="match status" value="1"/>
</dbReference>
<comment type="caution">
    <text evidence="4">The sequence shown here is derived from an EMBL/GenBank/DDBJ whole genome shotgun (WGS) entry which is preliminary data.</text>
</comment>
<protein>
    <submittedName>
        <fullName evidence="4">PF04412 family protein</fullName>
    </submittedName>
</protein>
<proteinExistence type="predicted"/>
<organism evidence="4 5">
    <name type="scientific">Bordetella pertussis CHLA-26</name>
    <dbReference type="NCBI Taxonomy" id="1331284"/>
    <lineage>
        <taxon>Bacteria</taxon>
        <taxon>Pseudomonadati</taxon>
        <taxon>Pseudomonadota</taxon>
        <taxon>Betaproteobacteria</taxon>
        <taxon>Burkholderiales</taxon>
        <taxon>Alcaligenaceae</taxon>
        <taxon>Bordetella</taxon>
    </lineage>
</organism>
<keyword evidence="2" id="KW-0456">Lyase</keyword>
<dbReference type="PANTHER" id="PTHR36577:SF3">
    <property type="entry name" value="DUF521 DOMAIN PROTEIN (AFU_ORTHOLOGUE AFUA_6G00490)"/>
    <property type="match status" value="1"/>
</dbReference>
<evidence type="ECO:0000313" key="4">
    <source>
        <dbReference type="EMBL" id="ETH32878.1"/>
    </source>
</evidence>
<gene>
    <name evidence="4" type="ORF">L566_1532</name>
</gene>
<dbReference type="AlphaFoldDB" id="A0AAI9NGX6"/>